<evidence type="ECO:0000256" key="1">
    <source>
        <dbReference type="SAM" id="MobiDB-lite"/>
    </source>
</evidence>
<name>A8I6C8_CHLRE</name>
<proteinExistence type="predicted"/>
<evidence type="ECO:0000313" key="3">
    <source>
        <dbReference type="EMBL" id="PNW80398.1"/>
    </source>
</evidence>
<evidence type="ECO:0000313" key="4">
    <source>
        <dbReference type="Proteomes" id="UP000006906"/>
    </source>
</evidence>
<feature type="region of interest" description="Disordered" evidence="1">
    <location>
        <begin position="281"/>
        <end position="302"/>
    </location>
</feature>
<gene>
    <name evidence="3" type="ORF">CHLRE_07g315950v5</name>
</gene>
<dbReference type="GO" id="GO:0005634">
    <property type="term" value="C:nucleus"/>
    <property type="evidence" value="ECO:0007669"/>
    <property type="project" value="InterPro"/>
</dbReference>
<dbReference type="HOGENOM" id="CLU_437673_0_0_1"/>
<feature type="region of interest" description="Disordered" evidence="1">
    <location>
        <begin position="136"/>
        <end position="200"/>
    </location>
</feature>
<dbReference type="AlphaFoldDB" id="A8I6C8"/>
<dbReference type="InterPro" id="IPR043640">
    <property type="entry name" value="AF4/FMR2_CHD"/>
</dbReference>
<feature type="domain" description="AF4/FMR2 C-terminal homology" evidence="2">
    <location>
        <begin position="353"/>
        <end position="527"/>
    </location>
</feature>
<dbReference type="EMBL" id="CM008968">
    <property type="protein sequence ID" value="PNW80398.1"/>
    <property type="molecule type" value="Genomic_DNA"/>
</dbReference>
<dbReference type="KEGG" id="cre:CHLRE_07g315950v5"/>
<organism evidence="3 4">
    <name type="scientific">Chlamydomonas reinhardtii</name>
    <name type="common">Chlamydomonas smithii</name>
    <dbReference type="NCBI Taxonomy" id="3055"/>
    <lineage>
        <taxon>Eukaryota</taxon>
        <taxon>Viridiplantae</taxon>
        <taxon>Chlorophyta</taxon>
        <taxon>core chlorophytes</taxon>
        <taxon>Chlorophyceae</taxon>
        <taxon>CS clade</taxon>
        <taxon>Chlamydomonadales</taxon>
        <taxon>Chlamydomonadaceae</taxon>
        <taxon>Chlamydomonas</taxon>
    </lineage>
</organism>
<dbReference type="Pfam" id="PF18876">
    <property type="entry name" value="AFF4_CHD"/>
    <property type="match status" value="1"/>
</dbReference>
<evidence type="ECO:0000259" key="2">
    <source>
        <dbReference type="Pfam" id="PF18876"/>
    </source>
</evidence>
<feature type="compositionally biased region" description="Low complexity" evidence="1">
    <location>
        <begin position="186"/>
        <end position="200"/>
    </location>
</feature>
<feature type="region of interest" description="Disordered" evidence="1">
    <location>
        <begin position="481"/>
        <end position="514"/>
    </location>
</feature>
<feature type="region of interest" description="Disordered" evidence="1">
    <location>
        <begin position="219"/>
        <end position="244"/>
    </location>
</feature>
<feature type="compositionally biased region" description="Low complexity" evidence="1">
    <location>
        <begin position="281"/>
        <end position="297"/>
    </location>
</feature>
<keyword evidence="4" id="KW-1185">Reference proteome</keyword>
<dbReference type="OrthoDB" id="536937at2759"/>
<reference evidence="3 4" key="1">
    <citation type="journal article" date="2007" name="Science">
        <title>The Chlamydomonas genome reveals the evolution of key animal and plant functions.</title>
        <authorList>
            <person name="Merchant S.S."/>
            <person name="Prochnik S.E."/>
            <person name="Vallon O."/>
            <person name="Harris E.H."/>
            <person name="Karpowicz S.J."/>
            <person name="Witman G.B."/>
            <person name="Terry A."/>
            <person name="Salamov A."/>
            <person name="Fritz-Laylin L.K."/>
            <person name="Marechal-Drouard L."/>
            <person name="Marshall W.F."/>
            <person name="Qu L.H."/>
            <person name="Nelson D.R."/>
            <person name="Sanderfoot A.A."/>
            <person name="Spalding M.H."/>
            <person name="Kapitonov V.V."/>
            <person name="Ren Q."/>
            <person name="Ferris P."/>
            <person name="Lindquist E."/>
            <person name="Shapiro H."/>
            <person name="Lucas S.M."/>
            <person name="Grimwood J."/>
            <person name="Schmutz J."/>
            <person name="Cardol P."/>
            <person name="Cerutti H."/>
            <person name="Chanfreau G."/>
            <person name="Chen C.L."/>
            <person name="Cognat V."/>
            <person name="Croft M.T."/>
            <person name="Dent R."/>
            <person name="Dutcher S."/>
            <person name="Fernandez E."/>
            <person name="Fukuzawa H."/>
            <person name="Gonzalez-Ballester D."/>
            <person name="Gonzalez-Halphen D."/>
            <person name="Hallmann A."/>
            <person name="Hanikenne M."/>
            <person name="Hippler M."/>
            <person name="Inwood W."/>
            <person name="Jabbari K."/>
            <person name="Kalanon M."/>
            <person name="Kuras R."/>
            <person name="Lefebvre P.A."/>
            <person name="Lemaire S.D."/>
            <person name="Lobanov A.V."/>
            <person name="Lohr M."/>
            <person name="Manuell A."/>
            <person name="Meier I."/>
            <person name="Mets L."/>
            <person name="Mittag M."/>
            <person name="Mittelmeier T."/>
            <person name="Moroney J.V."/>
            <person name="Moseley J."/>
            <person name="Napoli C."/>
            <person name="Nedelcu A.M."/>
            <person name="Niyogi K."/>
            <person name="Novoselov S.V."/>
            <person name="Paulsen I.T."/>
            <person name="Pazour G."/>
            <person name="Purton S."/>
            <person name="Ral J.P."/>
            <person name="Riano-Pachon D.M."/>
            <person name="Riekhof W."/>
            <person name="Rymarquis L."/>
            <person name="Schroda M."/>
            <person name="Stern D."/>
            <person name="Umen J."/>
            <person name="Willows R."/>
            <person name="Wilson N."/>
            <person name="Zimmer S.L."/>
            <person name="Allmer J."/>
            <person name="Balk J."/>
            <person name="Bisova K."/>
            <person name="Chen C.J."/>
            <person name="Elias M."/>
            <person name="Gendler K."/>
            <person name="Hauser C."/>
            <person name="Lamb M.R."/>
            <person name="Ledford H."/>
            <person name="Long J.C."/>
            <person name="Minagawa J."/>
            <person name="Page M.D."/>
            <person name="Pan J."/>
            <person name="Pootakham W."/>
            <person name="Roje S."/>
            <person name="Rose A."/>
            <person name="Stahlberg E."/>
            <person name="Terauchi A.M."/>
            <person name="Yang P."/>
            <person name="Ball S."/>
            <person name="Bowler C."/>
            <person name="Dieckmann C.L."/>
            <person name="Gladyshev V.N."/>
            <person name="Green P."/>
            <person name="Jorgensen R."/>
            <person name="Mayfield S."/>
            <person name="Mueller-Roeber B."/>
            <person name="Rajamani S."/>
            <person name="Sayre R.T."/>
            <person name="Brokstein P."/>
            <person name="Dubchak I."/>
            <person name="Goodstein D."/>
            <person name="Hornick L."/>
            <person name="Huang Y.W."/>
            <person name="Jhaveri J."/>
            <person name="Luo Y."/>
            <person name="Martinez D."/>
            <person name="Ngau W.C."/>
            <person name="Otillar B."/>
            <person name="Poliakov A."/>
            <person name="Porter A."/>
            <person name="Szajkowski L."/>
            <person name="Werner G."/>
            <person name="Zhou K."/>
            <person name="Grigoriev I.V."/>
            <person name="Rokhsar D.S."/>
            <person name="Grossman A.R."/>
        </authorList>
    </citation>
    <scope>NUCLEOTIDE SEQUENCE [LARGE SCALE GENOMIC DNA]</scope>
    <source>
        <strain evidence="4">CC-503</strain>
    </source>
</reference>
<feature type="compositionally biased region" description="Polar residues" evidence="1">
    <location>
        <begin position="161"/>
        <end position="172"/>
    </location>
</feature>
<protein>
    <recommendedName>
        <fullName evidence="2">AF4/FMR2 C-terminal homology domain-containing protein</fullName>
    </recommendedName>
</protein>
<dbReference type="InParanoid" id="A8I6C8"/>
<dbReference type="PaxDb" id="3055-EDP07055"/>
<dbReference type="RefSeq" id="XP_001700801.1">
    <property type="nucleotide sequence ID" value="XM_001700749.2"/>
</dbReference>
<dbReference type="Proteomes" id="UP000006906">
    <property type="component" value="Chromosome 7"/>
</dbReference>
<dbReference type="OMA" id="CMHLAAV"/>
<dbReference type="Gramene" id="PNW80398">
    <property type="protein sequence ID" value="PNW80398"/>
    <property type="gene ID" value="CHLRE_07g315950v5"/>
</dbReference>
<sequence>MATEAAGKRVIKIKLKLNGQTVARIGPGYAGPVSRDVKDTKAGLLAQAQRRQAALRGYVPPSASVDAIVARIRDGEGFAPGDELPAWDFSVLLPPCSQERPAKRSRLADVADIPCTCGEHGPAPCSDKAHDRQAVQAAAECKPAQLPGRPDPSATAGGSGESNSDQATTSQAYLPLSPEDGGEGAARGATAGGIPRPNASSACQSALASAVAQQGKPAVAAQRQAAGPPVAAGPGRGTAGAEKAGAVKDAAGASAVPRSGSAVRSLLPSTKVAAVAAAAAADGPSSSGRPARPPGVSVQTQTSGREFPVLPPLFLGLSSLTSQAAAYNSIGPFDLQLEHDARGGVGPADGRIEAHMLQARSTKKEGDALMARNGNVWTVKSMSKYVSGALMYMEAADALQRDHKHHSSAARAANLYRETAVLLAHVANNADGIRAAGVVGKEALRLLAERLCAVCLMRQTMLMSHSFRSCEQKAKLALKEHQKQQTAAAAAGSGGGASVGQRPSPGDSNTSSLRAATHGAGALGADGGGGGGGAGSGGLAGFNPEQVSELLTYAKTTSKFSEYMKRSTKGLQDFMDRSDVQSDQQAKLMCMHLAAVCMDMGMTPGLRVIHHAREAVRTLCEDFAR</sequence>
<accession>A8I6C8</accession>
<dbReference type="GeneID" id="5726536"/>